<organism evidence="9 10">
    <name type="scientific">Candidatus Enterococcus willemsii</name>
    <dbReference type="NCBI Taxonomy" id="1857215"/>
    <lineage>
        <taxon>Bacteria</taxon>
        <taxon>Bacillati</taxon>
        <taxon>Bacillota</taxon>
        <taxon>Bacilli</taxon>
        <taxon>Lactobacillales</taxon>
        <taxon>Enterococcaceae</taxon>
        <taxon>Enterococcus</taxon>
    </lineage>
</organism>
<evidence type="ECO:0000256" key="5">
    <source>
        <dbReference type="ARBA" id="ARBA00022989"/>
    </source>
</evidence>
<feature type="transmembrane region" description="Helical" evidence="8">
    <location>
        <begin position="510"/>
        <end position="529"/>
    </location>
</feature>
<feature type="transmembrane region" description="Helical" evidence="8">
    <location>
        <begin position="561"/>
        <end position="582"/>
    </location>
</feature>
<feature type="transmembrane region" description="Helical" evidence="8">
    <location>
        <begin position="443"/>
        <end position="464"/>
    </location>
</feature>
<dbReference type="PANTHER" id="PTHR11629">
    <property type="entry name" value="VACUOLAR PROTON ATPASES"/>
    <property type="match status" value="1"/>
</dbReference>
<gene>
    <name evidence="9" type="ORF">BAU17_01380</name>
</gene>
<evidence type="ECO:0000256" key="8">
    <source>
        <dbReference type="SAM" id="Phobius"/>
    </source>
</evidence>
<evidence type="ECO:0000313" key="10">
    <source>
        <dbReference type="Proteomes" id="UP000782705"/>
    </source>
</evidence>
<keyword evidence="5 8" id="KW-1133">Transmembrane helix</keyword>
<reference evidence="9 10" key="1">
    <citation type="submission" date="2016-06" db="EMBL/GenBank/DDBJ databases">
        <title>Four novel species of enterococci isolated from chicken manure.</title>
        <authorList>
            <person name="Van Tyne D."/>
        </authorList>
    </citation>
    <scope>NUCLEOTIDE SEQUENCE [LARGE SCALE GENOMIC DNA]</scope>
    <source>
        <strain evidence="9 10">CU12B</strain>
    </source>
</reference>
<keyword evidence="4 8" id="KW-0812">Transmembrane</keyword>
<keyword evidence="10" id="KW-1185">Reference proteome</keyword>
<evidence type="ECO:0000256" key="3">
    <source>
        <dbReference type="ARBA" id="ARBA00022448"/>
    </source>
</evidence>
<protein>
    <submittedName>
        <fullName evidence="9">ATPase</fullName>
    </submittedName>
</protein>
<dbReference type="RefSeq" id="WP_161903030.1">
    <property type="nucleotide sequence ID" value="NZ_MAEL01000054.1"/>
</dbReference>
<keyword evidence="7 8" id="KW-0472">Membrane</keyword>
<feature type="transmembrane region" description="Helical" evidence="8">
    <location>
        <begin position="485"/>
        <end position="504"/>
    </location>
</feature>
<dbReference type="Proteomes" id="UP000782705">
    <property type="component" value="Unassembled WGS sequence"/>
</dbReference>
<name>A0ABQ6YWI3_9ENTE</name>
<comment type="caution">
    <text evidence="9">The sequence shown here is derived from an EMBL/GenBank/DDBJ whole genome shotgun (WGS) entry which is preliminary data.</text>
</comment>
<comment type="similarity">
    <text evidence="2">Belongs to the V-ATPase 116 kDa subunit family.</text>
</comment>
<dbReference type="EMBL" id="MAEL01000054">
    <property type="protein sequence ID" value="KAF1302049.1"/>
    <property type="molecule type" value="Genomic_DNA"/>
</dbReference>
<evidence type="ECO:0000313" key="9">
    <source>
        <dbReference type="EMBL" id="KAF1302049.1"/>
    </source>
</evidence>
<dbReference type="PANTHER" id="PTHR11629:SF63">
    <property type="entry name" value="V-TYPE PROTON ATPASE SUBUNIT A"/>
    <property type="match status" value="1"/>
</dbReference>
<dbReference type="InterPro" id="IPR002490">
    <property type="entry name" value="V-ATPase_116kDa_su"/>
</dbReference>
<keyword evidence="6" id="KW-0406">Ion transport</keyword>
<sequence length="657" mass="75575">MAIVKMQKFNLITFYSYQELLLETFQDFQAVELFSAENYYDEPQTIFSKKQAHALIEEVELQIGQVTWARSFLNQYLPKLSMMQSLRQPLQRYTLRQLAEHMQQYDWQQIYERLRTIDKRLRLLEQERRELSEQENELNIWRYFDERPAILTTFNQATGMLGTIPNTELSNLTQEMSHIPNVYLETVHQTTTTTYLLILCHKDSRQKTGNLLRSAGFEEYHYPFEGLPSEALQQVKEQASILVDEETSLKKELRDMRKDYQAFGLVAEYLDGQLMRMQSNEHLLTSNYTVNLSGWLPVDKAEAFIKRIESVVGSEYFLEFQEVKMEESENVPVLLKNGPLVKPFESLVEMYSLPQYNELDPTPLMAPFYALAFGMMVADFGYGLLLFLATFLAKRVFHFKPSMQQSLTFFEICAVPTMLWGLIYGNIFGFEFSFQLLSTNNDITQILMISVIFGYFQVMFGLLLKFYILWQKKADKLRAIFQSGSWIFFLLSALMIVLGMMVFPDGPLQEIGFIGLIVSLVAIVIGGSLDGQTIVGKLGSGLYGLMDVTSYLGDLISYTRLMALGVAGGSIAAAFNLIISYLPLPARFTVGILLFFVLHGLNIFLSFLSAYVHGIRLQYLEFFGKFFNGGGRAFKPLKSSEQYVEVISEEKQQQEEE</sequence>
<evidence type="ECO:0000256" key="1">
    <source>
        <dbReference type="ARBA" id="ARBA00004141"/>
    </source>
</evidence>
<feature type="transmembrane region" description="Helical" evidence="8">
    <location>
        <begin position="405"/>
        <end position="423"/>
    </location>
</feature>
<evidence type="ECO:0000256" key="6">
    <source>
        <dbReference type="ARBA" id="ARBA00023065"/>
    </source>
</evidence>
<evidence type="ECO:0000256" key="4">
    <source>
        <dbReference type="ARBA" id="ARBA00022692"/>
    </source>
</evidence>
<accession>A0ABQ6YWI3</accession>
<evidence type="ECO:0000256" key="7">
    <source>
        <dbReference type="ARBA" id="ARBA00023136"/>
    </source>
</evidence>
<evidence type="ECO:0000256" key="2">
    <source>
        <dbReference type="ARBA" id="ARBA00009904"/>
    </source>
</evidence>
<feature type="transmembrane region" description="Helical" evidence="8">
    <location>
        <begin position="588"/>
        <end position="612"/>
    </location>
</feature>
<keyword evidence="3" id="KW-0813">Transport</keyword>
<feature type="transmembrane region" description="Helical" evidence="8">
    <location>
        <begin position="368"/>
        <end position="393"/>
    </location>
</feature>
<comment type="subcellular location">
    <subcellularLocation>
        <location evidence="1">Membrane</location>
        <topology evidence="1">Multi-pass membrane protein</topology>
    </subcellularLocation>
</comment>
<dbReference type="Pfam" id="PF01496">
    <property type="entry name" value="V_ATPase_I"/>
    <property type="match status" value="1"/>
</dbReference>
<proteinExistence type="inferred from homology"/>